<feature type="region of interest" description="Disordered" evidence="1">
    <location>
        <begin position="230"/>
        <end position="273"/>
    </location>
</feature>
<dbReference type="EMBL" id="CM026421">
    <property type="protein sequence ID" value="KAG0593208.1"/>
    <property type="molecule type" value="Genomic_DNA"/>
</dbReference>
<protein>
    <recommendedName>
        <fullName evidence="3">C2 domain-containing protein</fullName>
    </recommendedName>
</protein>
<gene>
    <name evidence="4" type="ORF">KC19_1G311800</name>
</gene>
<name>A0A8T0JEC8_CERPU</name>
<feature type="transmembrane region" description="Helical" evidence="2">
    <location>
        <begin position="299"/>
        <end position="323"/>
    </location>
</feature>
<dbReference type="GO" id="GO:0006952">
    <property type="term" value="P:defense response"/>
    <property type="evidence" value="ECO:0007669"/>
    <property type="project" value="InterPro"/>
</dbReference>
<dbReference type="PROSITE" id="PS50004">
    <property type="entry name" value="C2"/>
    <property type="match status" value="1"/>
</dbReference>
<dbReference type="SMART" id="SM00239">
    <property type="entry name" value="C2"/>
    <property type="match status" value="1"/>
</dbReference>
<reference evidence="4" key="1">
    <citation type="submission" date="2020-06" db="EMBL/GenBank/DDBJ databases">
        <title>WGS assembly of Ceratodon purpureus strain R40.</title>
        <authorList>
            <person name="Carey S.B."/>
            <person name="Jenkins J."/>
            <person name="Shu S."/>
            <person name="Lovell J.T."/>
            <person name="Sreedasyam A."/>
            <person name="Maumus F."/>
            <person name="Tiley G.P."/>
            <person name="Fernandez-Pozo N."/>
            <person name="Barry K."/>
            <person name="Chen C."/>
            <person name="Wang M."/>
            <person name="Lipzen A."/>
            <person name="Daum C."/>
            <person name="Saski C.A."/>
            <person name="Payton A.C."/>
            <person name="Mcbreen J.C."/>
            <person name="Conrad R.E."/>
            <person name="Kollar L.M."/>
            <person name="Olsson S."/>
            <person name="Huttunen S."/>
            <person name="Landis J.B."/>
            <person name="Wickett N.J."/>
            <person name="Johnson M.G."/>
            <person name="Rensing S.A."/>
            <person name="Grimwood J."/>
            <person name="Schmutz J."/>
            <person name="Mcdaniel S.F."/>
        </authorList>
    </citation>
    <scope>NUCLEOTIDE SEQUENCE</scope>
    <source>
        <strain evidence="4">R40</strain>
    </source>
</reference>
<dbReference type="CDD" id="cd04051">
    <property type="entry name" value="C2_SRC2_like"/>
    <property type="match status" value="1"/>
</dbReference>
<evidence type="ECO:0000256" key="2">
    <source>
        <dbReference type="SAM" id="Phobius"/>
    </source>
</evidence>
<keyword evidence="2" id="KW-0812">Transmembrane</keyword>
<keyword evidence="2" id="KW-0472">Membrane</keyword>
<dbReference type="Pfam" id="PF00168">
    <property type="entry name" value="C2"/>
    <property type="match status" value="1"/>
</dbReference>
<dbReference type="PANTHER" id="PTHR32246">
    <property type="entry name" value="INGRESSION PROTEIN FIC1"/>
    <property type="match status" value="1"/>
</dbReference>
<dbReference type="InterPro" id="IPR000008">
    <property type="entry name" value="C2_dom"/>
</dbReference>
<evidence type="ECO:0000313" key="5">
    <source>
        <dbReference type="Proteomes" id="UP000822688"/>
    </source>
</evidence>
<dbReference type="AlphaFoldDB" id="A0A8T0JEC8"/>
<comment type="caution">
    <text evidence="4">The sequence shown here is derived from an EMBL/GenBank/DDBJ whole genome shotgun (WGS) entry which is preliminary data.</text>
</comment>
<evidence type="ECO:0000313" key="4">
    <source>
        <dbReference type="EMBL" id="KAG0593208.1"/>
    </source>
</evidence>
<evidence type="ECO:0000259" key="3">
    <source>
        <dbReference type="PROSITE" id="PS50004"/>
    </source>
</evidence>
<dbReference type="Gene3D" id="2.60.40.150">
    <property type="entry name" value="C2 domain"/>
    <property type="match status" value="1"/>
</dbReference>
<dbReference type="InterPro" id="IPR035892">
    <property type="entry name" value="C2_domain_sf"/>
</dbReference>
<dbReference type="SUPFAM" id="SSF49562">
    <property type="entry name" value="C2 domain (Calcium/lipid-binding domain, CaLB)"/>
    <property type="match status" value="1"/>
</dbReference>
<dbReference type="OrthoDB" id="270970at2759"/>
<keyword evidence="5" id="KW-1185">Reference proteome</keyword>
<dbReference type="PANTHER" id="PTHR32246:SF151">
    <property type="entry name" value="C2 DOMAIN-CONTAINING PROTEIN"/>
    <property type="match status" value="1"/>
</dbReference>
<organism evidence="4 5">
    <name type="scientific">Ceratodon purpureus</name>
    <name type="common">Fire moss</name>
    <name type="synonym">Dicranum purpureum</name>
    <dbReference type="NCBI Taxonomy" id="3225"/>
    <lineage>
        <taxon>Eukaryota</taxon>
        <taxon>Viridiplantae</taxon>
        <taxon>Streptophyta</taxon>
        <taxon>Embryophyta</taxon>
        <taxon>Bryophyta</taxon>
        <taxon>Bryophytina</taxon>
        <taxon>Bryopsida</taxon>
        <taxon>Dicranidae</taxon>
        <taxon>Pseudoditrichales</taxon>
        <taxon>Ditrichaceae</taxon>
        <taxon>Ceratodon</taxon>
    </lineage>
</organism>
<feature type="compositionally biased region" description="Pro residues" evidence="1">
    <location>
        <begin position="247"/>
        <end position="259"/>
    </location>
</feature>
<proteinExistence type="predicted"/>
<dbReference type="Proteomes" id="UP000822688">
    <property type="component" value="Chromosome 1"/>
</dbReference>
<evidence type="ECO:0000256" key="1">
    <source>
        <dbReference type="SAM" id="MobiDB-lite"/>
    </source>
</evidence>
<feature type="domain" description="C2" evidence="3">
    <location>
        <begin position="1"/>
        <end position="126"/>
    </location>
</feature>
<sequence length="324" mass="34348">MGGPVSDSESIGGLTTSGPVLEVIVLAAEDLKNVNMVGKMSVYVVAWLENDCKRSTSVRHKTGRNAVWNDALAFPVTDDILLNPHSALTVQVYSTGTVSPSVVGTTYLALTDIARMKATKTNSEEGDIVTLPLHRRSGRTQGSIRISVNLTGCTIQQMMYALDKGHDGWAIEMPTSFSGIPDGVAVMGYPAVQSCETPGSFYPPCTDYDDDHTAFLPSAPPLWLAAPPAPEPCLSLNPGTQESGTPVTPPPPTRPPPELPSSSPFFSNNSNVDPHPCAQARNQYIPVQIRRQQEGRENFLVALISGVGGLVGGLVLGDIISAAL</sequence>
<accession>A0A8T0JEC8</accession>
<dbReference type="InterPro" id="IPR044750">
    <property type="entry name" value="C2_SRC2/BAP"/>
</dbReference>
<keyword evidence="2" id="KW-1133">Transmembrane helix</keyword>